<dbReference type="Proteomes" id="UP000008948">
    <property type="component" value="Unassembled WGS sequence"/>
</dbReference>
<name>A0ABN0GP50_BARVI</name>
<gene>
    <name evidence="1" type="ORF">MEI_01255</name>
</gene>
<sequence length="48" mass="5704">MRDKNSHVSWISSISLYMSERELEDIIDNMITNYPYYNDTFLIDNKGA</sequence>
<organism evidence="1 2">
    <name type="scientific">Bartonella vinsonii subsp. arupensis Pm136co</name>
    <dbReference type="NCBI Taxonomy" id="1094561"/>
    <lineage>
        <taxon>Bacteria</taxon>
        <taxon>Pseudomonadati</taxon>
        <taxon>Pseudomonadota</taxon>
        <taxon>Alphaproteobacteria</taxon>
        <taxon>Hyphomicrobiales</taxon>
        <taxon>Bartonellaceae</taxon>
        <taxon>Bartonella</taxon>
    </lineage>
</organism>
<keyword evidence="2" id="KW-1185">Reference proteome</keyword>
<accession>A0ABN0GP50</accession>
<reference evidence="1 2" key="1">
    <citation type="submission" date="2012-03" db="EMBL/GenBank/DDBJ databases">
        <title>The Genome Sequence of Bartonella vinsonii subsp. arupensis str. Pm136co.</title>
        <authorList>
            <consortium name="The Broad Institute Genome Sequencing Platform"/>
            <consortium name="The Broad Institute Genome Sequencing Center for Infectious Disease"/>
            <person name="Feldgarden M."/>
            <person name="Kirby J."/>
            <person name="Kosoy M."/>
            <person name="Birtles R."/>
            <person name="Probert W.S."/>
            <person name="Chiaraviglio L."/>
            <person name="Young S.K."/>
            <person name="Zeng Q."/>
            <person name="Gargeya S."/>
            <person name="Fitzgerald M."/>
            <person name="Haas B."/>
            <person name="Abouelleil A."/>
            <person name="Alvarado L."/>
            <person name="Arachchi H.M."/>
            <person name="Berlin A."/>
            <person name="Chapman S.B."/>
            <person name="Gearin G."/>
            <person name="Goldberg J."/>
            <person name="Griggs A."/>
            <person name="Gujja S."/>
            <person name="Hansen M."/>
            <person name="Heiman D."/>
            <person name="Howarth C."/>
            <person name="Larimer J."/>
            <person name="Lui A."/>
            <person name="MacDonald P.J.P."/>
            <person name="McCowen C."/>
            <person name="Montmayeur A."/>
            <person name="Murphy C."/>
            <person name="Neiman D."/>
            <person name="Pearson M."/>
            <person name="Priest M."/>
            <person name="Roberts A."/>
            <person name="Saif S."/>
            <person name="Shea T."/>
            <person name="Sisk P."/>
            <person name="Stolte C."/>
            <person name="Sykes S."/>
            <person name="Wortman J."/>
            <person name="Nusbaum C."/>
            <person name="Birren B."/>
        </authorList>
    </citation>
    <scope>NUCLEOTIDE SEQUENCE [LARGE SCALE GENOMIC DNA]</scope>
    <source>
        <strain evidence="1 2">Pm136co</strain>
    </source>
</reference>
<evidence type="ECO:0000313" key="1">
    <source>
        <dbReference type="EMBL" id="EJF97561.1"/>
    </source>
</evidence>
<evidence type="ECO:0000313" key="2">
    <source>
        <dbReference type="Proteomes" id="UP000008948"/>
    </source>
</evidence>
<comment type="caution">
    <text evidence="1">The sequence shown here is derived from an EMBL/GenBank/DDBJ whole genome shotgun (WGS) entry which is preliminary data.</text>
</comment>
<dbReference type="EMBL" id="AIMH01000035">
    <property type="protein sequence ID" value="EJF97561.1"/>
    <property type="molecule type" value="Genomic_DNA"/>
</dbReference>
<protein>
    <submittedName>
        <fullName evidence="1">Uncharacterized protein</fullName>
    </submittedName>
</protein>
<proteinExistence type="predicted"/>